<dbReference type="InterPro" id="IPR037522">
    <property type="entry name" value="HD_GYP_dom"/>
</dbReference>
<comment type="caution">
    <text evidence="2">The sequence shown here is derived from an EMBL/GenBank/DDBJ whole genome shotgun (WGS) entry which is preliminary data.</text>
</comment>
<proteinExistence type="predicted"/>
<keyword evidence="3" id="KW-1185">Reference proteome</keyword>
<dbReference type="InterPro" id="IPR003607">
    <property type="entry name" value="HD/PDEase_dom"/>
</dbReference>
<protein>
    <submittedName>
        <fullName evidence="2">HD domain-containing phosphohydrolase</fullName>
    </submittedName>
</protein>
<gene>
    <name evidence="2" type="ORF">V6242_02090</name>
</gene>
<evidence type="ECO:0000259" key="1">
    <source>
        <dbReference type="PROSITE" id="PS51832"/>
    </source>
</evidence>
<sequence length="520" mass="58985">MSSFQIESCFGAEIGAGYFDIDEILDIFKIKNAVVNHKRAKKLILEHGRKERIVSVVLRQLALDEVRPVLEGKMLPFDPYFNDDQLLNSRQDRLYDAQERFLMLCFSIATGKSVRSLKKLHEGLSSKEWRDRSIKGGNLFRYFRQELNDNTREYILSYKARLESIESDHDIRKRVINIPSTTLEPEVNIPSHATKSVLIEDDVAERAKLEPTGFNDEVLTALRLFEDGHLLLLEQVERFKQGDRLDMGSLKQFCTRLIESYTRNPHALMAIRHIKDSSAYIAQHAMGMAVLGVHFARAMKLSESYVDVIALGALLFDLGRFRLPTPMVNKTTKMTAGEFDLFRKHIQLGEQIIRRSDNISKVIYHMLLDHHERVDGAGYPKGKQGEEISIYGKIAAIIDAYDALTSEQVHQKSMGPAQARRQLIKEAGLAFDKRLLAVFLKNIGRIPVGSCVSLSNRRIGFVLTLGHDFQPALVRQVYSVNNKAFIASTDIDLSKPGTSVKVEGEVDAQKFGLQFIKHLV</sequence>
<evidence type="ECO:0000313" key="2">
    <source>
        <dbReference type="EMBL" id="MEL0611922.1"/>
    </source>
</evidence>
<dbReference type="PANTHER" id="PTHR43155:SF2">
    <property type="entry name" value="CYCLIC DI-GMP PHOSPHODIESTERASE PA4108"/>
    <property type="match status" value="1"/>
</dbReference>
<dbReference type="Gene3D" id="1.10.3210.10">
    <property type="entry name" value="Hypothetical protein af1432"/>
    <property type="match status" value="1"/>
</dbReference>
<dbReference type="RefSeq" id="WP_341566158.1">
    <property type="nucleotide sequence ID" value="NZ_JBAKAR010000001.1"/>
</dbReference>
<dbReference type="PANTHER" id="PTHR43155">
    <property type="entry name" value="CYCLIC DI-GMP PHOSPHODIESTERASE PA4108-RELATED"/>
    <property type="match status" value="1"/>
</dbReference>
<reference evidence="2 3" key="1">
    <citation type="submission" date="2024-02" db="EMBL/GenBank/DDBJ databases">
        <title>Bacteria isolated from the canopy kelp, Nereocystis luetkeana.</title>
        <authorList>
            <person name="Pfister C.A."/>
            <person name="Younker I.T."/>
            <person name="Light S.H."/>
        </authorList>
    </citation>
    <scope>NUCLEOTIDE SEQUENCE [LARGE SCALE GENOMIC DNA]</scope>
    <source>
        <strain evidence="2 3">TI.4.07</strain>
    </source>
</reference>
<name>A0ABU9G4M0_9GAMM</name>
<evidence type="ECO:0000313" key="3">
    <source>
        <dbReference type="Proteomes" id="UP001379949"/>
    </source>
</evidence>
<accession>A0ABU9G4M0</accession>
<dbReference type="PROSITE" id="PS51832">
    <property type="entry name" value="HD_GYP"/>
    <property type="match status" value="1"/>
</dbReference>
<dbReference type="CDD" id="cd00077">
    <property type="entry name" value="HDc"/>
    <property type="match status" value="1"/>
</dbReference>
<dbReference type="SUPFAM" id="SSF109604">
    <property type="entry name" value="HD-domain/PDEase-like"/>
    <property type="match status" value="1"/>
</dbReference>
<dbReference type="EMBL" id="JBAKAR010000001">
    <property type="protein sequence ID" value="MEL0611922.1"/>
    <property type="molecule type" value="Genomic_DNA"/>
</dbReference>
<feature type="domain" description="HD-GYP" evidence="1">
    <location>
        <begin position="259"/>
        <end position="455"/>
    </location>
</feature>
<organism evidence="2 3">
    <name type="scientific">Marinomonas arenicola</name>
    <dbReference type="NCBI Taxonomy" id="569601"/>
    <lineage>
        <taxon>Bacteria</taxon>
        <taxon>Pseudomonadati</taxon>
        <taxon>Pseudomonadota</taxon>
        <taxon>Gammaproteobacteria</taxon>
        <taxon>Oceanospirillales</taxon>
        <taxon>Oceanospirillaceae</taxon>
        <taxon>Marinomonas</taxon>
    </lineage>
</organism>
<dbReference type="Proteomes" id="UP001379949">
    <property type="component" value="Unassembled WGS sequence"/>
</dbReference>
<dbReference type="Pfam" id="PF13487">
    <property type="entry name" value="HD_5"/>
    <property type="match status" value="1"/>
</dbReference>